<keyword evidence="3" id="KW-1185">Reference proteome</keyword>
<evidence type="ECO:0000313" key="3">
    <source>
        <dbReference type="Proteomes" id="UP000070444"/>
    </source>
</evidence>
<proteinExistence type="predicted"/>
<reference evidence="2 3" key="1">
    <citation type="journal article" date="2015" name="Genome Biol. Evol.">
        <title>Phylogenomic analyses indicate that early fungi evolved digesting cell walls of algal ancestors of land plants.</title>
        <authorList>
            <person name="Chang Y."/>
            <person name="Wang S."/>
            <person name="Sekimoto S."/>
            <person name="Aerts A.L."/>
            <person name="Choi C."/>
            <person name="Clum A."/>
            <person name="LaButti K.M."/>
            <person name="Lindquist E.A."/>
            <person name="Yee Ngan C."/>
            <person name="Ohm R.A."/>
            <person name="Salamov A.A."/>
            <person name="Grigoriev I.V."/>
            <person name="Spatafora J.W."/>
            <person name="Berbee M.L."/>
        </authorList>
    </citation>
    <scope>NUCLEOTIDE SEQUENCE [LARGE SCALE GENOMIC DNA]</scope>
    <source>
        <strain evidence="2 3">NRRL 28638</strain>
    </source>
</reference>
<dbReference type="PROSITE" id="PS51998">
    <property type="entry name" value="DEK_C"/>
    <property type="match status" value="1"/>
</dbReference>
<dbReference type="AlphaFoldDB" id="A0A137NZ76"/>
<protein>
    <recommendedName>
        <fullName evidence="1">DEK-C domain-containing protein</fullName>
    </recommendedName>
</protein>
<name>A0A137NZ76_CONC2</name>
<dbReference type="Pfam" id="PF08766">
    <property type="entry name" value="DEK_C"/>
    <property type="match status" value="1"/>
</dbReference>
<organism evidence="2 3">
    <name type="scientific">Conidiobolus coronatus (strain ATCC 28846 / CBS 209.66 / NRRL 28638)</name>
    <name type="common">Delacroixia coronata</name>
    <dbReference type="NCBI Taxonomy" id="796925"/>
    <lineage>
        <taxon>Eukaryota</taxon>
        <taxon>Fungi</taxon>
        <taxon>Fungi incertae sedis</taxon>
        <taxon>Zoopagomycota</taxon>
        <taxon>Entomophthoromycotina</taxon>
        <taxon>Entomophthoromycetes</taxon>
        <taxon>Entomophthorales</taxon>
        <taxon>Ancylistaceae</taxon>
        <taxon>Conidiobolus</taxon>
    </lineage>
</organism>
<gene>
    <name evidence="2" type="ORF">CONCODRAFT_108242</name>
</gene>
<dbReference type="EMBL" id="KQ964595">
    <property type="protein sequence ID" value="KXN68116.1"/>
    <property type="molecule type" value="Genomic_DNA"/>
</dbReference>
<dbReference type="Proteomes" id="UP000070444">
    <property type="component" value="Unassembled WGS sequence"/>
</dbReference>
<dbReference type="InterPro" id="IPR014876">
    <property type="entry name" value="DEK_C"/>
</dbReference>
<feature type="domain" description="DEK-C" evidence="1">
    <location>
        <begin position="5"/>
        <end position="65"/>
    </location>
</feature>
<evidence type="ECO:0000313" key="2">
    <source>
        <dbReference type="EMBL" id="KXN68116.1"/>
    </source>
</evidence>
<accession>A0A137NZ76</accession>
<evidence type="ECO:0000259" key="1">
    <source>
        <dbReference type="PROSITE" id="PS51998"/>
    </source>
</evidence>
<sequence>MTDIKYSIDQINSEIGKLLAESNLEELTPKIVRRKLEERLKYEEFSLDEEEPRTLIKGILDEFVARVQQAQEKEEQGAGNFNN</sequence>
<dbReference type="SUPFAM" id="SSF109715">
    <property type="entry name" value="DEK C-terminal domain"/>
    <property type="match status" value="1"/>
</dbReference>